<dbReference type="Proteomes" id="UP001240447">
    <property type="component" value="Unassembled WGS sequence"/>
</dbReference>
<dbReference type="RefSeq" id="WP_181642008.1">
    <property type="nucleotide sequence ID" value="NZ_CCXJ01000344.1"/>
</dbReference>
<sequence length="68" mass="7674">MFAHHCTACDRRMLIFPGQILSVREHEDGLAYQLECWCGAEQTMIEPLLSEAPVERSAADRRDAARVA</sequence>
<organism evidence="1 2">
    <name type="scientific">Nocardioides massiliensis</name>
    <dbReference type="NCBI Taxonomy" id="1325935"/>
    <lineage>
        <taxon>Bacteria</taxon>
        <taxon>Bacillati</taxon>
        <taxon>Actinomycetota</taxon>
        <taxon>Actinomycetes</taxon>
        <taxon>Propionibacteriales</taxon>
        <taxon>Nocardioidaceae</taxon>
        <taxon>Nocardioides</taxon>
    </lineage>
</organism>
<gene>
    <name evidence="1" type="ORF">J2S59_000734</name>
</gene>
<evidence type="ECO:0000313" key="2">
    <source>
        <dbReference type="Proteomes" id="UP001240447"/>
    </source>
</evidence>
<evidence type="ECO:0000313" key="1">
    <source>
        <dbReference type="EMBL" id="MDP9820925.1"/>
    </source>
</evidence>
<name>A0ABT9NM74_9ACTN</name>
<comment type="caution">
    <text evidence="1">The sequence shown here is derived from an EMBL/GenBank/DDBJ whole genome shotgun (WGS) entry which is preliminary data.</text>
</comment>
<keyword evidence="2" id="KW-1185">Reference proteome</keyword>
<protein>
    <submittedName>
        <fullName evidence="1">Uncharacterized protein</fullName>
    </submittedName>
</protein>
<proteinExistence type="predicted"/>
<dbReference type="EMBL" id="JAUSQM010000001">
    <property type="protein sequence ID" value="MDP9820925.1"/>
    <property type="molecule type" value="Genomic_DNA"/>
</dbReference>
<accession>A0ABT9NM74</accession>
<reference evidence="1 2" key="1">
    <citation type="submission" date="2023-07" db="EMBL/GenBank/DDBJ databases">
        <title>Sequencing the genomes of 1000 actinobacteria strains.</title>
        <authorList>
            <person name="Klenk H.-P."/>
        </authorList>
    </citation>
    <scope>NUCLEOTIDE SEQUENCE [LARGE SCALE GENOMIC DNA]</scope>
    <source>
        <strain evidence="1 2">GD13</strain>
    </source>
</reference>